<dbReference type="Proteomes" id="UP000267804">
    <property type="component" value="Chromosome"/>
</dbReference>
<dbReference type="RefSeq" id="WP_120572689.1">
    <property type="nucleotide sequence ID" value="NZ_CP024087.1"/>
</dbReference>
<accession>A0A386WV50</accession>
<proteinExistence type="predicted"/>
<evidence type="ECO:0000313" key="1">
    <source>
        <dbReference type="EMBL" id="AYF31079.1"/>
    </source>
</evidence>
<name>A0A386WV50_9ACTN</name>
<dbReference type="KEGG" id="mtua:CSH63_27300"/>
<gene>
    <name evidence="1" type="ORF">CSH63_27300</name>
</gene>
<sequence length="70" mass="7311">MLRSDLVALLAGRRDNDVVVNVGGIRVAPAGVWYCSTGDQIVLDLDPEGLAIALAPDLPEDAAADSEPRP</sequence>
<dbReference type="EMBL" id="CP024087">
    <property type="protein sequence ID" value="AYF31079.1"/>
    <property type="molecule type" value="Genomic_DNA"/>
</dbReference>
<organism evidence="1 2">
    <name type="scientific">Micromonospora tulbaghiae</name>
    <dbReference type="NCBI Taxonomy" id="479978"/>
    <lineage>
        <taxon>Bacteria</taxon>
        <taxon>Bacillati</taxon>
        <taxon>Actinomycetota</taxon>
        <taxon>Actinomycetes</taxon>
        <taxon>Micromonosporales</taxon>
        <taxon>Micromonosporaceae</taxon>
        <taxon>Micromonospora</taxon>
    </lineage>
</organism>
<protein>
    <submittedName>
        <fullName evidence="1">Uncharacterized protein</fullName>
    </submittedName>
</protein>
<dbReference type="AlphaFoldDB" id="A0A386WV50"/>
<reference evidence="1 2" key="1">
    <citation type="submission" date="2017-10" db="EMBL/GenBank/DDBJ databases">
        <title>Integration of genomic and chemical information greatly accelerates assignment of the full stereostructure of myelolactone, a potent inhibitor of myeloma from a marine-derived Micromonospora.</title>
        <authorList>
            <person name="Kim M.C."/>
            <person name="Machado H."/>
            <person name="Jensen P.R."/>
            <person name="Fenical W."/>
        </authorList>
    </citation>
    <scope>NUCLEOTIDE SEQUENCE [LARGE SCALE GENOMIC DNA]</scope>
    <source>
        <strain evidence="1 2">CNY-010</strain>
    </source>
</reference>
<evidence type="ECO:0000313" key="2">
    <source>
        <dbReference type="Proteomes" id="UP000267804"/>
    </source>
</evidence>